<keyword evidence="4" id="KW-0285">Flavoprotein</keyword>
<dbReference type="InterPro" id="IPR000700">
    <property type="entry name" value="PAS-assoc_C"/>
</dbReference>
<reference evidence="12 13" key="1">
    <citation type="submission" date="2019-12" db="EMBL/GenBank/DDBJ databases">
        <title>Genomic-based taxomic classification of the family Erythrobacteraceae.</title>
        <authorList>
            <person name="Xu L."/>
        </authorList>
    </citation>
    <scope>NUCLEOTIDE SEQUENCE [LARGE SCALE GENOMIC DNA]</scope>
    <source>
        <strain evidence="12 13">100921-2</strain>
    </source>
</reference>
<dbReference type="CDD" id="cd00130">
    <property type="entry name" value="PAS"/>
    <property type="match status" value="1"/>
</dbReference>
<dbReference type="PANTHER" id="PTHR43102:SF2">
    <property type="entry name" value="GAF DOMAIN-CONTAINING PROTEIN"/>
    <property type="match status" value="1"/>
</dbReference>
<evidence type="ECO:0000259" key="11">
    <source>
        <dbReference type="PROSITE" id="PS50113"/>
    </source>
</evidence>
<dbReference type="OrthoDB" id="136506at2"/>
<dbReference type="Gene3D" id="3.30.450.20">
    <property type="entry name" value="PAS domain"/>
    <property type="match status" value="1"/>
</dbReference>
<evidence type="ECO:0000313" key="13">
    <source>
        <dbReference type="Proteomes" id="UP000439522"/>
    </source>
</evidence>
<dbReference type="InterPro" id="IPR011102">
    <property type="entry name" value="Sig_transdc_His_kinase_HWE"/>
</dbReference>
<feature type="domain" description="PAS" evidence="10">
    <location>
        <begin position="190"/>
        <end position="246"/>
    </location>
</feature>
<dbReference type="GO" id="GO:0004673">
    <property type="term" value="F:protein histidine kinase activity"/>
    <property type="evidence" value="ECO:0007669"/>
    <property type="project" value="UniProtKB-EC"/>
</dbReference>
<dbReference type="InterPro" id="IPR000014">
    <property type="entry name" value="PAS"/>
</dbReference>
<keyword evidence="7" id="KW-0547">Nucleotide-binding</keyword>
<comment type="caution">
    <text evidence="12">The sequence shown here is derived from an EMBL/GenBank/DDBJ whole genome shotgun (WGS) entry which is preliminary data.</text>
</comment>
<keyword evidence="5" id="KW-0288">FMN</keyword>
<evidence type="ECO:0000313" key="12">
    <source>
        <dbReference type="EMBL" id="MXO75676.1"/>
    </source>
</evidence>
<evidence type="ECO:0000256" key="4">
    <source>
        <dbReference type="ARBA" id="ARBA00022630"/>
    </source>
</evidence>
<keyword evidence="3" id="KW-0597">Phosphoprotein</keyword>
<evidence type="ECO:0000259" key="10">
    <source>
        <dbReference type="PROSITE" id="PS50112"/>
    </source>
</evidence>
<dbReference type="SUPFAM" id="SSF55781">
    <property type="entry name" value="GAF domain-like"/>
    <property type="match status" value="1"/>
</dbReference>
<evidence type="ECO:0000256" key="8">
    <source>
        <dbReference type="ARBA" id="ARBA00022777"/>
    </source>
</evidence>
<dbReference type="PROSITE" id="PS50112">
    <property type="entry name" value="PAS"/>
    <property type="match status" value="1"/>
</dbReference>
<evidence type="ECO:0000256" key="7">
    <source>
        <dbReference type="ARBA" id="ARBA00022741"/>
    </source>
</evidence>
<evidence type="ECO:0000256" key="6">
    <source>
        <dbReference type="ARBA" id="ARBA00022679"/>
    </source>
</evidence>
<organism evidence="12 13">
    <name type="scientific">Tsuneonella aeria</name>
    <dbReference type="NCBI Taxonomy" id="1837929"/>
    <lineage>
        <taxon>Bacteria</taxon>
        <taxon>Pseudomonadati</taxon>
        <taxon>Pseudomonadota</taxon>
        <taxon>Alphaproteobacteria</taxon>
        <taxon>Sphingomonadales</taxon>
        <taxon>Erythrobacteraceae</taxon>
        <taxon>Tsuneonella</taxon>
    </lineage>
</organism>
<dbReference type="InterPro" id="IPR035965">
    <property type="entry name" value="PAS-like_dom_sf"/>
</dbReference>
<evidence type="ECO:0000256" key="1">
    <source>
        <dbReference type="ARBA" id="ARBA00000085"/>
    </source>
</evidence>
<evidence type="ECO:0000256" key="9">
    <source>
        <dbReference type="ARBA" id="ARBA00022840"/>
    </source>
</evidence>
<evidence type="ECO:0000256" key="3">
    <source>
        <dbReference type="ARBA" id="ARBA00022553"/>
    </source>
</evidence>
<dbReference type="PROSITE" id="PS50113">
    <property type="entry name" value="PAC"/>
    <property type="match status" value="1"/>
</dbReference>
<name>A0A6I4TGB7_9SPHN</name>
<dbReference type="InterPro" id="IPR036890">
    <property type="entry name" value="HATPase_C_sf"/>
</dbReference>
<dbReference type="SMART" id="SM00065">
    <property type="entry name" value="GAF"/>
    <property type="match status" value="1"/>
</dbReference>
<dbReference type="Gene3D" id="3.30.450.40">
    <property type="match status" value="1"/>
</dbReference>
<dbReference type="NCBIfam" id="TIGR00229">
    <property type="entry name" value="sensory_box"/>
    <property type="match status" value="1"/>
</dbReference>
<dbReference type="Gene3D" id="3.30.565.10">
    <property type="entry name" value="Histidine kinase-like ATPase, C-terminal domain"/>
    <property type="match status" value="1"/>
</dbReference>
<protein>
    <recommendedName>
        <fullName evidence="2">histidine kinase</fullName>
        <ecNumber evidence="2">2.7.13.3</ecNumber>
    </recommendedName>
</protein>
<keyword evidence="13" id="KW-1185">Reference proteome</keyword>
<dbReference type="Pfam" id="PF01590">
    <property type="entry name" value="GAF"/>
    <property type="match status" value="1"/>
</dbReference>
<dbReference type="InterPro" id="IPR013655">
    <property type="entry name" value="PAS_fold_3"/>
</dbReference>
<feature type="domain" description="PAC" evidence="11">
    <location>
        <begin position="262"/>
        <end position="314"/>
    </location>
</feature>
<dbReference type="SUPFAM" id="SSF55785">
    <property type="entry name" value="PYP-like sensor domain (PAS domain)"/>
    <property type="match status" value="1"/>
</dbReference>
<keyword evidence="6" id="KW-0808">Transferase</keyword>
<sequence length="505" mass="54786">MPTSDPTAWPTGVPPAEAFRGEDARLTVLEAHGARTLGAAGDPELSEIAQFAARLCDAPIGLVSLVMAETQQFAGRSGIDVRETSRSESFCAHAMMGAEPMQVADAAADPRFADNPLVIGDPHIRFYAGAPLISREGAPLGALCVIDTVPRPAGLTPLQRDGLQLLARAAMRRLHAIRQQRAALSQANSSARAMREVADMLPAIIWTADAEGHFDYFNRRWSEVTGVAGPRTAEEWRPLIHPDDAEATFAAWCASFGEGRRFESSYRLRHADGTWRWTLARGIPQRDVMKNLTRWYGTLTDIDDGQRLSESRDLLARELSHRIKNIFAVIASLISLRARQRPELATFADELNSTIRALGRAHDFVRPVEGVKGDSLIGLLHELMAPYATDADRIRISGEDCQIGPRAATPLALVFHELATNAAKYGALSVEHGKVAIACETVGDTVRICWLEQGASVGMTPGAEGFGSRLVKSAIEGQLGGQMDRRFEQGGLAVDVEVPQSSIRS</sequence>
<dbReference type="Proteomes" id="UP000439522">
    <property type="component" value="Unassembled WGS sequence"/>
</dbReference>
<gene>
    <name evidence="12" type="ORF">GRI40_10650</name>
</gene>
<dbReference type="Pfam" id="PF08447">
    <property type="entry name" value="PAS_3"/>
    <property type="match status" value="1"/>
</dbReference>
<dbReference type="PANTHER" id="PTHR43102">
    <property type="entry name" value="SLR1143 PROTEIN"/>
    <property type="match status" value="1"/>
</dbReference>
<dbReference type="FunFam" id="3.30.450.20:FF:000099">
    <property type="entry name" value="Sensory box sensor histidine kinase"/>
    <property type="match status" value="1"/>
</dbReference>
<evidence type="ECO:0000256" key="5">
    <source>
        <dbReference type="ARBA" id="ARBA00022643"/>
    </source>
</evidence>
<dbReference type="Pfam" id="PF07536">
    <property type="entry name" value="HWE_HK"/>
    <property type="match status" value="1"/>
</dbReference>
<dbReference type="EMBL" id="WTZA01000002">
    <property type="protein sequence ID" value="MXO75676.1"/>
    <property type="molecule type" value="Genomic_DNA"/>
</dbReference>
<dbReference type="SMART" id="SM00911">
    <property type="entry name" value="HWE_HK"/>
    <property type="match status" value="1"/>
</dbReference>
<dbReference type="InterPro" id="IPR029016">
    <property type="entry name" value="GAF-like_dom_sf"/>
</dbReference>
<keyword evidence="9" id="KW-0067">ATP-binding</keyword>
<dbReference type="EC" id="2.7.13.3" evidence="2"/>
<comment type="catalytic activity">
    <reaction evidence="1">
        <text>ATP + protein L-histidine = ADP + protein N-phospho-L-histidine.</text>
        <dbReference type="EC" id="2.7.13.3"/>
    </reaction>
</comment>
<dbReference type="SUPFAM" id="SSF55874">
    <property type="entry name" value="ATPase domain of HSP90 chaperone/DNA topoisomerase II/histidine kinase"/>
    <property type="match status" value="1"/>
</dbReference>
<evidence type="ECO:0000256" key="2">
    <source>
        <dbReference type="ARBA" id="ARBA00012438"/>
    </source>
</evidence>
<proteinExistence type="predicted"/>
<dbReference type="AlphaFoldDB" id="A0A6I4TGB7"/>
<dbReference type="InterPro" id="IPR003018">
    <property type="entry name" value="GAF"/>
</dbReference>
<accession>A0A6I4TGB7</accession>
<dbReference type="GO" id="GO:0005524">
    <property type="term" value="F:ATP binding"/>
    <property type="evidence" value="ECO:0007669"/>
    <property type="project" value="UniProtKB-KW"/>
</dbReference>
<keyword evidence="8" id="KW-0418">Kinase</keyword>
<dbReference type="RefSeq" id="WP_160611574.1">
    <property type="nucleotide sequence ID" value="NZ_WTZA01000002.1"/>
</dbReference>